<evidence type="ECO:0000313" key="3">
    <source>
        <dbReference type="EnsemblMetazoa" id="ISCW006180-PA"/>
    </source>
</evidence>
<dbReference type="EMBL" id="DS763759">
    <property type="protein sequence ID" value="EEC08777.1"/>
    <property type="molecule type" value="Genomic_DNA"/>
</dbReference>
<evidence type="ECO:0000313" key="4">
    <source>
        <dbReference type="Proteomes" id="UP000001555"/>
    </source>
</evidence>
<gene>
    <name evidence="2" type="ORF">IscW_ISCW006180</name>
</gene>
<accession>B7PQA5</accession>
<dbReference type="PaxDb" id="6945-B7PQA5"/>
<feature type="region of interest" description="Disordered" evidence="1">
    <location>
        <begin position="1"/>
        <end position="76"/>
    </location>
</feature>
<dbReference type="EMBL" id="ABJB011079220">
    <property type="status" value="NOT_ANNOTATED_CDS"/>
    <property type="molecule type" value="Genomic_DNA"/>
</dbReference>
<name>B7PQA5_IXOSC</name>
<dbReference type="InParanoid" id="B7PQA5"/>
<evidence type="ECO:0000256" key="1">
    <source>
        <dbReference type="SAM" id="MobiDB-lite"/>
    </source>
</evidence>
<dbReference type="Proteomes" id="UP000001555">
    <property type="component" value="Unassembled WGS sequence"/>
</dbReference>
<dbReference type="EnsemblMetazoa" id="ISCW006180-RA">
    <property type="protein sequence ID" value="ISCW006180-PA"/>
    <property type="gene ID" value="ISCW006180"/>
</dbReference>
<dbReference type="VEuPathDB" id="VectorBase:ISCW006180"/>
<dbReference type="AlphaFoldDB" id="B7PQA5"/>
<feature type="compositionally biased region" description="Polar residues" evidence="1">
    <location>
        <begin position="34"/>
        <end position="49"/>
    </location>
</feature>
<keyword evidence="4" id="KW-1185">Reference proteome</keyword>
<organism>
    <name type="scientific">Ixodes scapularis</name>
    <name type="common">Black-legged tick</name>
    <name type="synonym">Deer tick</name>
    <dbReference type="NCBI Taxonomy" id="6945"/>
    <lineage>
        <taxon>Eukaryota</taxon>
        <taxon>Metazoa</taxon>
        <taxon>Ecdysozoa</taxon>
        <taxon>Arthropoda</taxon>
        <taxon>Chelicerata</taxon>
        <taxon>Arachnida</taxon>
        <taxon>Acari</taxon>
        <taxon>Parasitiformes</taxon>
        <taxon>Ixodida</taxon>
        <taxon>Ixodoidea</taxon>
        <taxon>Ixodidae</taxon>
        <taxon>Ixodinae</taxon>
        <taxon>Ixodes</taxon>
    </lineage>
</organism>
<evidence type="ECO:0000313" key="2">
    <source>
        <dbReference type="EMBL" id="EEC08777.1"/>
    </source>
</evidence>
<dbReference type="VEuPathDB" id="VectorBase:ISCI006180"/>
<reference evidence="2 4" key="1">
    <citation type="submission" date="2008-03" db="EMBL/GenBank/DDBJ databases">
        <title>Annotation of Ixodes scapularis.</title>
        <authorList>
            <consortium name="Ixodes scapularis Genome Project Consortium"/>
            <person name="Caler E."/>
            <person name="Hannick L.I."/>
            <person name="Bidwell S."/>
            <person name="Joardar V."/>
            <person name="Thiagarajan M."/>
            <person name="Amedeo P."/>
            <person name="Galinsky K.J."/>
            <person name="Schobel S."/>
            <person name="Inman J."/>
            <person name="Hostetler J."/>
            <person name="Miller J."/>
            <person name="Hammond M."/>
            <person name="Megy K."/>
            <person name="Lawson D."/>
            <person name="Kodira C."/>
            <person name="Sutton G."/>
            <person name="Meyer J."/>
            <person name="Hill C.A."/>
            <person name="Birren B."/>
            <person name="Nene V."/>
            <person name="Collins F."/>
            <person name="Alarcon-Chaidez F."/>
            <person name="Wikel S."/>
            <person name="Strausberg R."/>
        </authorList>
    </citation>
    <scope>NUCLEOTIDE SEQUENCE [LARGE SCALE GENOMIC DNA]</scope>
    <source>
        <strain evidence="4">Wikel</strain>
        <strain evidence="2">Wikel colony</strain>
    </source>
</reference>
<reference evidence="3" key="2">
    <citation type="submission" date="2020-05" db="UniProtKB">
        <authorList>
            <consortium name="EnsemblMetazoa"/>
        </authorList>
    </citation>
    <scope>IDENTIFICATION</scope>
    <source>
        <strain evidence="3">wikel</strain>
    </source>
</reference>
<proteinExistence type="predicted"/>
<dbReference type="HOGENOM" id="CLU_2657227_0_0_1"/>
<sequence>MARSAGTRPFQVQDPDKEKSTNQVPIEAEEIPIDQSTTNPIQAHSQSEPQGVGHPLTTSQKTAGIDKSENPFSNKN</sequence>
<protein>
    <submittedName>
        <fullName evidence="2 3">Uncharacterized protein</fullName>
    </submittedName>
</protein>